<organism evidence="3 4">
    <name type="scientific">Teladorsagia circumcincta</name>
    <name type="common">Brown stomach worm</name>
    <name type="synonym">Ostertagia circumcincta</name>
    <dbReference type="NCBI Taxonomy" id="45464"/>
    <lineage>
        <taxon>Eukaryota</taxon>
        <taxon>Metazoa</taxon>
        <taxon>Ecdysozoa</taxon>
        <taxon>Nematoda</taxon>
        <taxon>Chromadorea</taxon>
        <taxon>Rhabditida</taxon>
        <taxon>Rhabditina</taxon>
        <taxon>Rhabditomorpha</taxon>
        <taxon>Strongyloidea</taxon>
        <taxon>Trichostrongylidae</taxon>
        <taxon>Teladorsagia</taxon>
    </lineage>
</organism>
<dbReference type="EMBL" id="KZ350581">
    <property type="protein sequence ID" value="PIO63735.1"/>
    <property type="molecule type" value="Genomic_DNA"/>
</dbReference>
<dbReference type="AlphaFoldDB" id="A0A2G9U0K3"/>
<evidence type="ECO:0000313" key="4">
    <source>
        <dbReference type="Proteomes" id="UP000230423"/>
    </source>
</evidence>
<keyword evidence="2" id="KW-0677">Repeat</keyword>
<reference evidence="3 4" key="1">
    <citation type="submission" date="2015-09" db="EMBL/GenBank/DDBJ databases">
        <title>Draft genome of the parasitic nematode Teladorsagia circumcincta isolate WARC Sus (inbred).</title>
        <authorList>
            <person name="Mitreva M."/>
        </authorList>
    </citation>
    <scope>NUCLEOTIDE SEQUENCE [LARGE SCALE GENOMIC DNA]</scope>
    <source>
        <strain evidence="3 4">S</strain>
    </source>
</reference>
<dbReference type="Proteomes" id="UP000230423">
    <property type="component" value="Unassembled WGS sequence"/>
</dbReference>
<dbReference type="PANTHER" id="PTHR45632">
    <property type="entry name" value="LD33804P"/>
    <property type="match status" value="1"/>
</dbReference>
<name>A0A2G9U0K3_TELCI</name>
<evidence type="ECO:0000256" key="1">
    <source>
        <dbReference type="ARBA" id="ARBA00022441"/>
    </source>
</evidence>
<keyword evidence="1" id="KW-0880">Kelch repeat</keyword>
<sequence>MTGQYFALVGSDETSRTNDSCGRYFRFDPATGAWSSDIAPMSHDRSGHAVAALDGSIYVVGGYDPCRNQWASVAPLGTKRFQCSVSVLNGCLYAVGGWTESSAERFDPRVGKWEQIRPMTAHRACFGSAVLGEHLYAAGGHSGLELLGSAENYDPRTNTWTAVADMNEKRSDVSPSFFPISSSP</sequence>
<proteinExistence type="predicted"/>
<dbReference type="InterPro" id="IPR006652">
    <property type="entry name" value="Kelch_1"/>
</dbReference>
<dbReference type="Pfam" id="PF01344">
    <property type="entry name" value="Kelch_1"/>
    <property type="match status" value="3"/>
</dbReference>
<evidence type="ECO:0000256" key="2">
    <source>
        <dbReference type="ARBA" id="ARBA00022737"/>
    </source>
</evidence>
<dbReference type="Gene3D" id="2.120.10.80">
    <property type="entry name" value="Kelch-type beta propeller"/>
    <property type="match status" value="1"/>
</dbReference>
<dbReference type="InterPro" id="IPR015915">
    <property type="entry name" value="Kelch-typ_b-propeller"/>
</dbReference>
<dbReference type="PANTHER" id="PTHR45632:SF3">
    <property type="entry name" value="KELCH-LIKE PROTEIN 32"/>
    <property type="match status" value="1"/>
</dbReference>
<dbReference type="SUPFAM" id="SSF117281">
    <property type="entry name" value="Kelch motif"/>
    <property type="match status" value="1"/>
</dbReference>
<dbReference type="OrthoDB" id="45365at2759"/>
<dbReference type="SMART" id="SM00612">
    <property type="entry name" value="Kelch"/>
    <property type="match status" value="4"/>
</dbReference>
<gene>
    <name evidence="3" type="ORF">TELCIR_14659</name>
</gene>
<keyword evidence="4" id="KW-1185">Reference proteome</keyword>
<evidence type="ECO:0000313" key="3">
    <source>
        <dbReference type="EMBL" id="PIO63735.1"/>
    </source>
</evidence>
<protein>
    <submittedName>
        <fullName evidence="3">Kelch repeat protein</fullName>
    </submittedName>
</protein>
<accession>A0A2G9U0K3</accession>